<dbReference type="OrthoDB" id="9809438at2"/>
<feature type="active site" evidence="10">
    <location>
        <position position="138"/>
    </location>
</feature>
<dbReference type="Proteomes" id="UP000295536">
    <property type="component" value="Unassembled WGS sequence"/>
</dbReference>
<comment type="pathway">
    <text evidence="10">Isoprenoid biosynthesis; isopentenyl diphosphate biosynthesis via DXP pathway; isopentenyl diphosphate from 1-deoxy-D-xylulose 5-phosphate: step 3/6.</text>
</comment>
<dbReference type="PANTHER" id="PTHR43527">
    <property type="entry name" value="4-DIPHOSPHOCYTIDYL-2-C-METHYL-D-ERYTHRITOL KINASE, CHLOROPLASTIC"/>
    <property type="match status" value="1"/>
</dbReference>
<dbReference type="InterPro" id="IPR020568">
    <property type="entry name" value="Ribosomal_Su5_D2-typ_SF"/>
</dbReference>
<dbReference type="GO" id="GO:0016114">
    <property type="term" value="P:terpenoid biosynthetic process"/>
    <property type="evidence" value="ECO:0007669"/>
    <property type="project" value="UniProtKB-UniRule"/>
</dbReference>
<evidence type="ECO:0000256" key="4">
    <source>
        <dbReference type="ARBA" id="ARBA00022679"/>
    </source>
</evidence>
<accession>A0A4R3LFY1</accession>
<dbReference type="InterPro" id="IPR004424">
    <property type="entry name" value="IspE"/>
</dbReference>
<sequence length="288" mass="30440">MRRLLDLPAPAKVNLMLHVVGRRDDGYHELQSLFVPIDWYDTLHIERRDDGGLSREDLRGDHALPADDLCLRAARALQRASGCALGAHIVLDKRIPQQAGLGGGSSDAATVLIALNRLWGLHWPRTRLAALAATLGADVPFFLGSGPAWVEGIGERVTPVAWPSQPIVVVKPPEGVATAAIFGDPALPRNTPRTTWPEVQAAWPTAPGALGGGNDLQASAVRACPAIGAALQRLADAGLQPRMSGSGSAVFVLLPDAAAQHTVAGLTWPPGWRVHIGRTLPQLPLAQA</sequence>
<evidence type="ECO:0000313" key="13">
    <source>
        <dbReference type="EMBL" id="TCS97304.1"/>
    </source>
</evidence>
<keyword evidence="6 10" id="KW-0418">Kinase</keyword>
<comment type="function">
    <text evidence="10">Catalyzes the phosphorylation of the position 2 hydroxy group of 4-diphosphocytidyl-2C-methyl-D-erythritol.</text>
</comment>
<evidence type="ECO:0000256" key="6">
    <source>
        <dbReference type="ARBA" id="ARBA00022777"/>
    </source>
</evidence>
<dbReference type="Proteomes" id="UP000315577">
    <property type="component" value="Unassembled WGS sequence"/>
</dbReference>
<dbReference type="InterPro" id="IPR014721">
    <property type="entry name" value="Ribsml_uS5_D2-typ_fold_subgr"/>
</dbReference>
<organism evidence="13 15">
    <name type="scientific">Tepidimonas ignava</name>
    <dbReference type="NCBI Taxonomy" id="114249"/>
    <lineage>
        <taxon>Bacteria</taxon>
        <taxon>Pseudomonadati</taxon>
        <taxon>Pseudomonadota</taxon>
        <taxon>Betaproteobacteria</taxon>
        <taxon>Burkholderiales</taxon>
        <taxon>Tepidimonas</taxon>
    </lineage>
</organism>
<dbReference type="GO" id="GO:0005524">
    <property type="term" value="F:ATP binding"/>
    <property type="evidence" value="ECO:0007669"/>
    <property type="project" value="UniProtKB-UniRule"/>
</dbReference>
<dbReference type="InterPro" id="IPR036554">
    <property type="entry name" value="GHMP_kinase_C_sf"/>
</dbReference>
<evidence type="ECO:0000256" key="9">
    <source>
        <dbReference type="ARBA" id="ARBA00032554"/>
    </source>
</evidence>
<feature type="active site" evidence="10">
    <location>
        <position position="12"/>
    </location>
</feature>
<keyword evidence="5 10" id="KW-0547">Nucleotide-binding</keyword>
<dbReference type="EC" id="2.7.1.148" evidence="2 10"/>
<dbReference type="PANTHER" id="PTHR43527:SF2">
    <property type="entry name" value="4-DIPHOSPHOCYTIDYL-2-C-METHYL-D-ERYTHRITOL KINASE, CHLOROPLASTIC"/>
    <property type="match status" value="1"/>
</dbReference>
<evidence type="ECO:0000259" key="11">
    <source>
        <dbReference type="Pfam" id="PF00288"/>
    </source>
</evidence>
<gene>
    <name evidence="10 14" type="primary">ispE</name>
    <name evidence="13" type="ORF">EDC36_11088</name>
    <name evidence="14" type="ORF">Tigna_01677</name>
</gene>
<keyword evidence="4 10" id="KW-0808">Transferase</keyword>
<comment type="catalytic activity">
    <reaction evidence="10">
        <text>4-CDP-2-C-methyl-D-erythritol + ATP = 4-CDP-2-C-methyl-D-erythritol 2-phosphate + ADP + H(+)</text>
        <dbReference type="Rhea" id="RHEA:18437"/>
        <dbReference type="ChEBI" id="CHEBI:15378"/>
        <dbReference type="ChEBI" id="CHEBI:30616"/>
        <dbReference type="ChEBI" id="CHEBI:57823"/>
        <dbReference type="ChEBI" id="CHEBI:57919"/>
        <dbReference type="ChEBI" id="CHEBI:456216"/>
        <dbReference type="EC" id="2.7.1.148"/>
    </reaction>
</comment>
<dbReference type="Gene3D" id="3.30.70.890">
    <property type="entry name" value="GHMP kinase, C-terminal domain"/>
    <property type="match status" value="1"/>
</dbReference>
<feature type="domain" description="GHMP kinase N-terminal" evidence="11">
    <location>
        <begin position="69"/>
        <end position="143"/>
    </location>
</feature>
<evidence type="ECO:0000313" key="14">
    <source>
        <dbReference type="EMBL" id="TSE21290.1"/>
    </source>
</evidence>
<keyword evidence="8 10" id="KW-0414">Isoprene biosynthesis</keyword>
<dbReference type="SUPFAM" id="SSF55060">
    <property type="entry name" value="GHMP Kinase, C-terminal domain"/>
    <property type="match status" value="1"/>
</dbReference>
<evidence type="ECO:0000256" key="8">
    <source>
        <dbReference type="ARBA" id="ARBA00023229"/>
    </source>
</evidence>
<dbReference type="AlphaFoldDB" id="A0A4R3LFY1"/>
<evidence type="ECO:0000256" key="5">
    <source>
        <dbReference type="ARBA" id="ARBA00022741"/>
    </source>
</evidence>
<dbReference type="NCBIfam" id="TIGR00154">
    <property type="entry name" value="ispE"/>
    <property type="match status" value="1"/>
</dbReference>
<evidence type="ECO:0000313" key="16">
    <source>
        <dbReference type="Proteomes" id="UP000315577"/>
    </source>
</evidence>
<proteinExistence type="inferred from homology"/>
<dbReference type="InterPro" id="IPR013750">
    <property type="entry name" value="GHMP_kinase_C_dom"/>
</dbReference>
<keyword evidence="7 10" id="KW-0067">ATP-binding</keyword>
<keyword evidence="16" id="KW-1185">Reference proteome</keyword>
<dbReference type="GO" id="GO:0019288">
    <property type="term" value="P:isopentenyl diphosphate biosynthetic process, methylerythritol 4-phosphate pathway"/>
    <property type="evidence" value="ECO:0007669"/>
    <property type="project" value="UniProtKB-UniRule"/>
</dbReference>
<dbReference type="Gene3D" id="3.30.230.10">
    <property type="match status" value="1"/>
</dbReference>
<dbReference type="UniPathway" id="UPA00056">
    <property type="reaction ID" value="UER00094"/>
</dbReference>
<feature type="binding site" evidence="10">
    <location>
        <begin position="96"/>
        <end position="106"/>
    </location>
    <ligand>
        <name>ATP</name>
        <dbReference type="ChEBI" id="CHEBI:30616"/>
    </ligand>
</feature>
<dbReference type="GO" id="GO:0050515">
    <property type="term" value="F:4-(cytidine 5'-diphospho)-2-C-methyl-D-erythritol kinase activity"/>
    <property type="evidence" value="ECO:0007669"/>
    <property type="project" value="UniProtKB-UniRule"/>
</dbReference>
<evidence type="ECO:0000256" key="1">
    <source>
        <dbReference type="ARBA" id="ARBA00009684"/>
    </source>
</evidence>
<dbReference type="Pfam" id="PF08544">
    <property type="entry name" value="GHMP_kinases_C"/>
    <property type="match status" value="1"/>
</dbReference>
<reference evidence="14 16" key="2">
    <citation type="submission" date="2019-07" db="EMBL/GenBank/DDBJ databases">
        <title>Tepidimonas ignava SPS-1037 draft genome.</title>
        <authorList>
            <person name="Da Costa M.S."/>
            <person name="Froufe H.J.C."/>
            <person name="Egas C."/>
            <person name="Albuquerque L."/>
        </authorList>
    </citation>
    <scope>NUCLEOTIDE SEQUENCE [LARGE SCALE GENOMIC DNA]</scope>
    <source>
        <strain evidence="14 16">SPS-1037</strain>
    </source>
</reference>
<name>A0A4R3LFY1_9BURK</name>
<dbReference type="RefSeq" id="WP_132962908.1">
    <property type="nucleotide sequence ID" value="NZ_SMAH01000010.1"/>
</dbReference>
<evidence type="ECO:0000313" key="15">
    <source>
        <dbReference type="Proteomes" id="UP000295536"/>
    </source>
</evidence>
<dbReference type="EMBL" id="VJNC01000010">
    <property type="protein sequence ID" value="TSE21290.1"/>
    <property type="molecule type" value="Genomic_DNA"/>
</dbReference>
<dbReference type="Pfam" id="PF00288">
    <property type="entry name" value="GHMP_kinases_N"/>
    <property type="match status" value="1"/>
</dbReference>
<reference evidence="13 15" key="1">
    <citation type="submission" date="2019-03" db="EMBL/GenBank/DDBJ databases">
        <title>Genomic Encyclopedia of Type Strains, Phase IV (KMG-IV): sequencing the most valuable type-strain genomes for metagenomic binning, comparative biology and taxonomic classification.</title>
        <authorList>
            <person name="Goeker M."/>
        </authorList>
    </citation>
    <scope>NUCLEOTIDE SEQUENCE [LARGE SCALE GENOMIC DNA]</scope>
    <source>
        <strain evidence="13 15">DSM 12034</strain>
    </source>
</reference>
<comment type="caution">
    <text evidence="13">The sequence shown here is derived from an EMBL/GenBank/DDBJ whole genome shotgun (WGS) entry which is preliminary data.</text>
</comment>
<dbReference type="NCBIfam" id="NF011202">
    <property type="entry name" value="PRK14608.1"/>
    <property type="match status" value="1"/>
</dbReference>
<comment type="similarity">
    <text evidence="1 10">Belongs to the GHMP kinase family. IspE subfamily.</text>
</comment>
<protein>
    <recommendedName>
        <fullName evidence="3 10">4-diphosphocytidyl-2-C-methyl-D-erythritol kinase</fullName>
        <shortName evidence="10">CMK</shortName>
        <ecNumber evidence="2 10">2.7.1.148</ecNumber>
    </recommendedName>
    <alternativeName>
        <fullName evidence="9 10">4-(cytidine-5'-diphospho)-2-C-methyl-D-erythritol kinase</fullName>
    </alternativeName>
</protein>
<evidence type="ECO:0000256" key="10">
    <source>
        <dbReference type="HAMAP-Rule" id="MF_00061"/>
    </source>
</evidence>
<dbReference type="InterPro" id="IPR006204">
    <property type="entry name" value="GHMP_kinase_N_dom"/>
</dbReference>
<evidence type="ECO:0000259" key="12">
    <source>
        <dbReference type="Pfam" id="PF08544"/>
    </source>
</evidence>
<dbReference type="SUPFAM" id="SSF54211">
    <property type="entry name" value="Ribosomal protein S5 domain 2-like"/>
    <property type="match status" value="1"/>
</dbReference>
<evidence type="ECO:0000256" key="2">
    <source>
        <dbReference type="ARBA" id="ARBA00012052"/>
    </source>
</evidence>
<dbReference type="HAMAP" id="MF_00061">
    <property type="entry name" value="IspE"/>
    <property type="match status" value="1"/>
</dbReference>
<evidence type="ECO:0000256" key="3">
    <source>
        <dbReference type="ARBA" id="ARBA00017473"/>
    </source>
</evidence>
<evidence type="ECO:0000256" key="7">
    <source>
        <dbReference type="ARBA" id="ARBA00022840"/>
    </source>
</evidence>
<dbReference type="PIRSF" id="PIRSF010376">
    <property type="entry name" value="IspE"/>
    <property type="match status" value="1"/>
</dbReference>
<dbReference type="EMBL" id="SMAH01000010">
    <property type="protein sequence ID" value="TCS97304.1"/>
    <property type="molecule type" value="Genomic_DNA"/>
</dbReference>
<feature type="domain" description="GHMP kinase C-terminal" evidence="12">
    <location>
        <begin position="214"/>
        <end position="259"/>
    </location>
</feature>